<dbReference type="GO" id="GO:0005694">
    <property type="term" value="C:chromosome"/>
    <property type="evidence" value="ECO:0007669"/>
    <property type="project" value="TreeGrafter"/>
</dbReference>
<organism evidence="4 5">
    <name type="scientific">Ascidiaceihabitans donghaensis</name>
    <dbReference type="NCBI Taxonomy" id="1510460"/>
    <lineage>
        <taxon>Bacteria</taxon>
        <taxon>Pseudomonadati</taxon>
        <taxon>Pseudomonadota</taxon>
        <taxon>Alphaproteobacteria</taxon>
        <taxon>Rhodobacterales</taxon>
        <taxon>Paracoccaceae</taxon>
        <taxon>Ascidiaceihabitans</taxon>
    </lineage>
</organism>
<dbReference type="CDD" id="cd16405">
    <property type="entry name" value="RepB_like_N"/>
    <property type="match status" value="1"/>
</dbReference>
<dbReference type="GO" id="GO:0007059">
    <property type="term" value="P:chromosome segregation"/>
    <property type="evidence" value="ECO:0007669"/>
    <property type="project" value="TreeGrafter"/>
</dbReference>
<dbReference type="InterPro" id="IPR003115">
    <property type="entry name" value="ParB_N"/>
</dbReference>
<dbReference type="NCBIfam" id="TIGR00180">
    <property type="entry name" value="parB_part"/>
    <property type="match status" value="1"/>
</dbReference>
<keyword evidence="5" id="KW-1185">Reference proteome</keyword>
<dbReference type="SMART" id="SM00470">
    <property type="entry name" value="ParB"/>
    <property type="match status" value="1"/>
</dbReference>
<reference evidence="4 5" key="1">
    <citation type="submission" date="2018-03" db="EMBL/GenBank/DDBJ databases">
        <authorList>
            <person name="Keele B.F."/>
        </authorList>
    </citation>
    <scope>NUCLEOTIDE SEQUENCE [LARGE SCALE GENOMIC DNA]</scope>
    <source>
        <strain evidence="4 5">CECT 8599</strain>
    </source>
</reference>
<evidence type="ECO:0000313" key="5">
    <source>
        <dbReference type="Proteomes" id="UP000244880"/>
    </source>
</evidence>
<comment type="similarity">
    <text evidence="1">Belongs to the ParB family.</text>
</comment>
<gene>
    <name evidence="4" type="primary">noc_3</name>
    <name evidence="4" type="ORF">ASD8599_04070</name>
</gene>
<evidence type="ECO:0000256" key="2">
    <source>
        <dbReference type="SAM" id="MobiDB-lite"/>
    </source>
</evidence>
<dbReference type="RefSeq" id="WP_108830547.1">
    <property type="nucleotide sequence ID" value="NZ_OMOR01000005.1"/>
</dbReference>
<feature type="domain" description="ParB-like N-terminal" evidence="3">
    <location>
        <begin position="76"/>
        <end position="168"/>
    </location>
</feature>
<dbReference type="AlphaFoldDB" id="A0A2R8BPR8"/>
<accession>A0A2R8BPR8</accession>
<dbReference type="InterPro" id="IPR004437">
    <property type="entry name" value="ParB/RepB/Spo0J"/>
</dbReference>
<dbReference type="SUPFAM" id="SSF110849">
    <property type="entry name" value="ParB/Sulfiredoxin"/>
    <property type="match status" value="1"/>
</dbReference>
<feature type="region of interest" description="Disordered" evidence="2">
    <location>
        <begin position="281"/>
        <end position="301"/>
    </location>
</feature>
<dbReference type="OrthoDB" id="7812516at2"/>
<feature type="compositionally biased region" description="Basic and acidic residues" evidence="2">
    <location>
        <begin position="281"/>
        <end position="293"/>
    </location>
</feature>
<dbReference type="InterPro" id="IPR050336">
    <property type="entry name" value="Chromosome_partition/occlusion"/>
</dbReference>
<dbReference type="Pfam" id="PF02195">
    <property type="entry name" value="ParB_N"/>
    <property type="match status" value="1"/>
</dbReference>
<protein>
    <submittedName>
        <fullName evidence="4">Nucleoid occlusion protein</fullName>
    </submittedName>
</protein>
<dbReference type="Gene3D" id="3.90.1530.30">
    <property type="match status" value="1"/>
</dbReference>
<dbReference type="GO" id="GO:0003677">
    <property type="term" value="F:DNA binding"/>
    <property type="evidence" value="ECO:0007669"/>
    <property type="project" value="InterPro"/>
</dbReference>
<feature type="region of interest" description="Disordered" evidence="2">
    <location>
        <begin position="1"/>
        <end position="23"/>
    </location>
</feature>
<evidence type="ECO:0000313" key="4">
    <source>
        <dbReference type="EMBL" id="SPH27604.1"/>
    </source>
</evidence>
<sequence>MAKRKRLTPANPDYLPTQDGGLETKSMFPKYKDGWEGLRSQSAPISAVAGDAAATAALAELSDEMAQARATGRMVLEIALDQIDAGHLVRDRAHIDADDMQSLMDSLQSRGQQSPIEVVQLDGGRYGLISGARRLEALKRLGSETVLAFLRAPADGADAYVSMVEENEIRANLSIYERARIVVQAAAQGVFGSEKQALKALFRASPAPRRSKIGSFIPVVKALDGALRHPQGLTEKNGLVLARALDADAGLAARLVVALQADTKDAQAEWDMIAQCLAKSEPKKPVSESKSQSKDIAPGLTIRTPKSGQIVLQGPAVTPDLHEKLLQWLCENVT</sequence>
<dbReference type="InterPro" id="IPR036086">
    <property type="entry name" value="ParB/Sulfiredoxin_sf"/>
</dbReference>
<dbReference type="InterPro" id="IPR037972">
    <property type="entry name" value="RepB_N"/>
</dbReference>
<dbReference type="PANTHER" id="PTHR33375:SF1">
    <property type="entry name" value="CHROMOSOME-PARTITIONING PROTEIN PARB-RELATED"/>
    <property type="match status" value="1"/>
</dbReference>
<dbReference type="PANTHER" id="PTHR33375">
    <property type="entry name" value="CHROMOSOME-PARTITIONING PROTEIN PARB-RELATED"/>
    <property type="match status" value="1"/>
</dbReference>
<name>A0A2R8BPR8_9RHOB</name>
<evidence type="ECO:0000259" key="3">
    <source>
        <dbReference type="SMART" id="SM00470"/>
    </source>
</evidence>
<dbReference type="Proteomes" id="UP000244880">
    <property type="component" value="Unassembled WGS sequence"/>
</dbReference>
<proteinExistence type="inferred from homology"/>
<dbReference type="EMBL" id="OMOR01000005">
    <property type="protein sequence ID" value="SPH27604.1"/>
    <property type="molecule type" value="Genomic_DNA"/>
</dbReference>
<evidence type="ECO:0000256" key="1">
    <source>
        <dbReference type="ARBA" id="ARBA00006295"/>
    </source>
</evidence>